<keyword evidence="2" id="KW-0677">Repeat</keyword>
<feature type="domain" description="Phorbol-ester/DAG-type" evidence="6">
    <location>
        <begin position="1"/>
        <end position="48"/>
    </location>
</feature>
<evidence type="ECO:0000256" key="4">
    <source>
        <dbReference type="ARBA" id="ARBA00022833"/>
    </source>
</evidence>
<dbReference type="Pfam" id="PF13901">
    <property type="entry name" value="RH_dom"/>
    <property type="match status" value="2"/>
</dbReference>
<evidence type="ECO:0000313" key="7">
    <source>
        <dbReference type="EMBL" id="VDO61094.1"/>
    </source>
</evidence>
<keyword evidence="1" id="KW-0479">Metal-binding</keyword>
<proteinExistence type="inferred from homology"/>
<keyword evidence="3" id="KW-0863">Zinc-finger</keyword>
<dbReference type="Gene3D" id="3.30.60.20">
    <property type="match status" value="1"/>
</dbReference>
<dbReference type="InterPro" id="IPR051366">
    <property type="entry name" value="DEF8"/>
</dbReference>
<dbReference type="GO" id="GO:0008270">
    <property type="term" value="F:zinc ion binding"/>
    <property type="evidence" value="ECO:0007669"/>
    <property type="project" value="UniProtKB-KW"/>
</dbReference>
<dbReference type="InterPro" id="IPR046349">
    <property type="entry name" value="C1-like_sf"/>
</dbReference>
<sequence>MQRSRGRRNPYCEVCMSTIWRMVQSWRRCKACGLRAHDKCASEVHRVCAGVVASRRDFRLATAICEERGLCAQDYACAECEAPLSYEGPANMHPRLCEYTGLLFCSKCHWNDTWSIPARIFHNMDAKPRPVCRAAKQLLAIVDSRPLIDLSECSVFLQNAAKLRILQYLNRHQHFVEGADMYSLAELRELCTGNLLRDLEDIHTVFRRHIEEECEICAGNGFYCELCEDQEQRNQLIFPFSENVSMCPQCLAVFHSKCFEKRSSACTRCERRRKRADSLRED</sequence>
<evidence type="ECO:0000256" key="5">
    <source>
        <dbReference type="ARBA" id="ARBA00029450"/>
    </source>
</evidence>
<dbReference type="AlphaFoldDB" id="A0A3P7XRR9"/>
<dbReference type="OrthoDB" id="1918044at2759"/>
<evidence type="ECO:0000256" key="1">
    <source>
        <dbReference type="ARBA" id="ARBA00022723"/>
    </source>
</evidence>
<dbReference type="SMART" id="SM00109">
    <property type="entry name" value="C1"/>
    <property type="match status" value="2"/>
</dbReference>
<evidence type="ECO:0000256" key="3">
    <source>
        <dbReference type="ARBA" id="ARBA00022771"/>
    </source>
</evidence>
<dbReference type="InterPro" id="IPR047983">
    <property type="entry name" value="DEF8_C1"/>
</dbReference>
<protein>
    <recommendedName>
        <fullName evidence="6">Phorbol-ester/DAG-type domain-containing protein</fullName>
    </recommendedName>
</protein>
<dbReference type="InterPro" id="IPR025258">
    <property type="entry name" value="RH_dom"/>
</dbReference>
<comment type="similarity">
    <text evidence="5">Belongs to the DEF8 family.</text>
</comment>
<dbReference type="EMBL" id="UZAH01025310">
    <property type="protein sequence ID" value="VDO61094.1"/>
    <property type="molecule type" value="Genomic_DNA"/>
</dbReference>
<dbReference type="Pfam" id="PF00130">
    <property type="entry name" value="C1_1"/>
    <property type="match status" value="1"/>
</dbReference>
<dbReference type="PROSITE" id="PS50081">
    <property type="entry name" value="ZF_DAG_PE_2"/>
    <property type="match status" value="1"/>
</dbReference>
<dbReference type="PANTHER" id="PTHR12326:SF3">
    <property type="entry name" value="DIFFERENTIALLY EXPRESSED IN FDCP 8 HOMOLOG"/>
    <property type="match status" value="1"/>
</dbReference>
<keyword evidence="4" id="KW-0862">Zinc</keyword>
<evidence type="ECO:0000259" key="6">
    <source>
        <dbReference type="PROSITE" id="PS50081"/>
    </source>
</evidence>
<gene>
    <name evidence="7" type="ORF">HPBE_LOCUS4393</name>
</gene>
<dbReference type="InterPro" id="IPR002219">
    <property type="entry name" value="PKC_DAG/PE"/>
</dbReference>
<reference evidence="7" key="1">
    <citation type="submission" date="2018-11" db="EMBL/GenBank/DDBJ databases">
        <authorList>
            <consortium name="Pathogen Informatics"/>
        </authorList>
    </citation>
    <scope>NUCLEOTIDE SEQUENCE [LARGE SCALE GENOMIC DNA]</scope>
</reference>
<dbReference type="PANTHER" id="PTHR12326">
    <property type="entry name" value="PLECKSTRIN HOMOLOGY DOMAIN CONTAINING PROTEIN"/>
    <property type="match status" value="1"/>
</dbReference>
<dbReference type="SUPFAM" id="SSF57889">
    <property type="entry name" value="Cysteine-rich domain"/>
    <property type="match status" value="1"/>
</dbReference>
<name>A0A3P7XRR9_HELPZ</name>
<dbReference type="CDD" id="cd20819">
    <property type="entry name" value="C1_DEF8"/>
    <property type="match status" value="1"/>
</dbReference>
<dbReference type="SMART" id="SM01175">
    <property type="entry name" value="DUF4206"/>
    <property type="match status" value="1"/>
</dbReference>
<organism evidence="7">
    <name type="scientific">Heligmosomoides polygyrus</name>
    <name type="common">Parasitic roundworm</name>
    <dbReference type="NCBI Taxonomy" id="6339"/>
    <lineage>
        <taxon>Eukaryota</taxon>
        <taxon>Metazoa</taxon>
        <taxon>Ecdysozoa</taxon>
        <taxon>Nematoda</taxon>
        <taxon>Chromadorea</taxon>
        <taxon>Rhabditida</taxon>
        <taxon>Rhabditina</taxon>
        <taxon>Rhabditomorpha</taxon>
        <taxon>Strongyloidea</taxon>
        <taxon>Heligmosomidae</taxon>
        <taxon>Heligmosomoides</taxon>
    </lineage>
</organism>
<evidence type="ECO:0000256" key="2">
    <source>
        <dbReference type="ARBA" id="ARBA00022737"/>
    </source>
</evidence>
<accession>A0A3P7XRR9</accession>